<evidence type="ECO:0000256" key="1">
    <source>
        <dbReference type="SAM" id="MobiDB-lite"/>
    </source>
</evidence>
<evidence type="ECO:0000313" key="3">
    <source>
        <dbReference type="Proteomes" id="UP000070444"/>
    </source>
</evidence>
<feature type="compositionally biased region" description="Low complexity" evidence="1">
    <location>
        <begin position="136"/>
        <end position="156"/>
    </location>
</feature>
<accession>A0A137P988</accession>
<gene>
    <name evidence="2" type="ORF">CONCODRAFT_69741</name>
</gene>
<feature type="compositionally biased region" description="Polar residues" evidence="1">
    <location>
        <begin position="160"/>
        <end position="174"/>
    </location>
</feature>
<proteinExistence type="predicted"/>
<evidence type="ECO:0000313" key="2">
    <source>
        <dbReference type="EMBL" id="KXN71578.1"/>
    </source>
</evidence>
<protein>
    <submittedName>
        <fullName evidence="2">Uncharacterized protein</fullName>
    </submittedName>
</protein>
<feature type="region of interest" description="Disordered" evidence="1">
    <location>
        <begin position="125"/>
        <end position="174"/>
    </location>
</feature>
<keyword evidence="3" id="KW-1185">Reference proteome</keyword>
<dbReference type="AlphaFoldDB" id="A0A137P988"/>
<sequence length="402" mass="45756">MSTNDDYSNTQDSISKKLYKIKATLNELMNEENVYGMLLSREEVRIIGANSKIVNKLSWTEISKHAKKKRRLAVNENKTPEEDEVCENEDWKMRKICVTSIIPVELYILKNDQNIEFYSSHSGSISTSSARLNCKDNSSTNSSSDSTSSSSESPSDTDTKAPQSSCTSTRSSTPIGLDFKQRAFDNYSKPDDPHTVHVISSDDNESVKLSLSPITISSTSPLSSKSDGSLLYQKIESVMAGYSSDRQERRVEMLNKLVSILSDAFKKKSNGRVACEILTISCSNINEAAKLYCEMLQTWLKKLGINKNPSTYGNFLLLLYKIGEFQIKNKCEAIMDNYLNNCEKASVLTRYRKFSRFAYIIWEPINEQILLNVEYFSPYWFDELNIDSVYKWKEQLHKKIGI</sequence>
<reference evidence="2 3" key="1">
    <citation type="journal article" date="2015" name="Genome Biol. Evol.">
        <title>Phylogenomic analyses indicate that early fungi evolved digesting cell walls of algal ancestors of land plants.</title>
        <authorList>
            <person name="Chang Y."/>
            <person name="Wang S."/>
            <person name="Sekimoto S."/>
            <person name="Aerts A.L."/>
            <person name="Choi C."/>
            <person name="Clum A."/>
            <person name="LaButti K.M."/>
            <person name="Lindquist E.A."/>
            <person name="Yee Ngan C."/>
            <person name="Ohm R.A."/>
            <person name="Salamov A.A."/>
            <person name="Grigoriev I.V."/>
            <person name="Spatafora J.W."/>
            <person name="Berbee M.L."/>
        </authorList>
    </citation>
    <scope>NUCLEOTIDE SEQUENCE [LARGE SCALE GENOMIC DNA]</scope>
    <source>
        <strain evidence="2 3">NRRL 28638</strain>
    </source>
</reference>
<organism evidence="2 3">
    <name type="scientific">Conidiobolus coronatus (strain ATCC 28846 / CBS 209.66 / NRRL 28638)</name>
    <name type="common">Delacroixia coronata</name>
    <dbReference type="NCBI Taxonomy" id="796925"/>
    <lineage>
        <taxon>Eukaryota</taxon>
        <taxon>Fungi</taxon>
        <taxon>Fungi incertae sedis</taxon>
        <taxon>Zoopagomycota</taxon>
        <taxon>Entomophthoromycotina</taxon>
        <taxon>Entomophthoromycetes</taxon>
        <taxon>Entomophthorales</taxon>
        <taxon>Ancylistaceae</taxon>
        <taxon>Conidiobolus</taxon>
    </lineage>
</organism>
<dbReference type="EMBL" id="KQ964472">
    <property type="protein sequence ID" value="KXN71578.1"/>
    <property type="molecule type" value="Genomic_DNA"/>
</dbReference>
<name>A0A137P988_CONC2</name>
<dbReference type="Proteomes" id="UP000070444">
    <property type="component" value="Unassembled WGS sequence"/>
</dbReference>